<dbReference type="EMBL" id="JACHFM010000001">
    <property type="protein sequence ID" value="MBB5220432.1"/>
    <property type="molecule type" value="Genomic_DNA"/>
</dbReference>
<dbReference type="AlphaFoldDB" id="A0A840SM60"/>
<keyword evidence="11" id="KW-1185">Reference proteome</keyword>
<feature type="transmembrane region" description="Helical" evidence="8">
    <location>
        <begin position="219"/>
        <end position="241"/>
    </location>
</feature>
<feature type="transmembrane region" description="Helical" evidence="8">
    <location>
        <begin position="52"/>
        <end position="68"/>
    </location>
</feature>
<dbReference type="PANTHER" id="PTHR42718:SF9">
    <property type="entry name" value="MAJOR FACILITATOR SUPERFAMILY MULTIDRUG TRANSPORTER MFSC"/>
    <property type="match status" value="1"/>
</dbReference>
<dbReference type="InterPro" id="IPR005829">
    <property type="entry name" value="Sugar_transporter_CS"/>
</dbReference>
<protein>
    <recommendedName>
        <fullName evidence="8">Bcr/CflA family efflux transporter</fullName>
    </recommendedName>
</protein>
<proteinExistence type="inferred from homology"/>
<dbReference type="InterPro" id="IPR004812">
    <property type="entry name" value="Efflux_drug-R_Bcr/CmlA"/>
</dbReference>
<comment type="subcellular location">
    <subcellularLocation>
        <location evidence="8">Cell inner membrane</location>
        <topology evidence="8">Multi-pass membrane protein</topology>
    </subcellularLocation>
    <subcellularLocation>
        <location evidence="1">Cell membrane</location>
        <topology evidence="1">Multi-pass membrane protein</topology>
    </subcellularLocation>
</comment>
<dbReference type="Proteomes" id="UP000549457">
    <property type="component" value="Unassembled WGS sequence"/>
</dbReference>
<evidence type="ECO:0000256" key="4">
    <source>
        <dbReference type="ARBA" id="ARBA00022475"/>
    </source>
</evidence>
<dbReference type="Gene3D" id="1.20.1720.10">
    <property type="entry name" value="Multidrug resistance protein D"/>
    <property type="match status" value="1"/>
</dbReference>
<name>A0A840SM60_9RHOB</name>
<keyword evidence="4" id="KW-1003">Cell membrane</keyword>
<feature type="transmembrane region" description="Helical" evidence="8">
    <location>
        <begin position="253"/>
        <end position="272"/>
    </location>
</feature>
<dbReference type="PRINTS" id="PR01036">
    <property type="entry name" value="TCRTETB"/>
</dbReference>
<keyword evidence="6 8" id="KW-1133">Transmembrane helix</keyword>
<organism evidence="10 11">
    <name type="scientific">Amaricoccus macauensis</name>
    <dbReference type="NCBI Taxonomy" id="57001"/>
    <lineage>
        <taxon>Bacteria</taxon>
        <taxon>Pseudomonadati</taxon>
        <taxon>Pseudomonadota</taxon>
        <taxon>Alphaproteobacteria</taxon>
        <taxon>Rhodobacterales</taxon>
        <taxon>Paracoccaceae</taxon>
        <taxon>Amaricoccus</taxon>
    </lineage>
</organism>
<dbReference type="InterPro" id="IPR020846">
    <property type="entry name" value="MFS_dom"/>
</dbReference>
<evidence type="ECO:0000256" key="1">
    <source>
        <dbReference type="ARBA" id="ARBA00004651"/>
    </source>
</evidence>
<feature type="domain" description="Major facilitator superfamily (MFS) profile" evidence="9">
    <location>
        <begin position="11"/>
        <end position="399"/>
    </location>
</feature>
<dbReference type="SUPFAM" id="SSF103473">
    <property type="entry name" value="MFS general substrate transporter"/>
    <property type="match status" value="1"/>
</dbReference>
<feature type="transmembrane region" description="Helical" evidence="8">
    <location>
        <begin position="138"/>
        <end position="163"/>
    </location>
</feature>
<dbReference type="InterPro" id="IPR036259">
    <property type="entry name" value="MFS_trans_sf"/>
</dbReference>
<keyword evidence="3 8" id="KW-0813">Transport</keyword>
<dbReference type="InterPro" id="IPR011701">
    <property type="entry name" value="MFS"/>
</dbReference>
<keyword evidence="7 8" id="KW-0472">Membrane</keyword>
<dbReference type="PROSITE" id="PS50850">
    <property type="entry name" value="MFS"/>
    <property type="match status" value="1"/>
</dbReference>
<sequence length="404" mass="41515">MASAVLPVMSDRRVALLGGLLASIGPVSMALYTPAMTEIVQAFATTEARVKLTLALYFGGFACAQLVAGPLSDAIGRRPVTFGFMGIYAIASLVALFAPNVEILMAARFAQGIGAAAGITIARALVRDLFTGEKSARVMNIINIILALGPAMAPTIGGLLLVLAGWRSVFVAMALLGIAVISLAGAFMRETVVPEMRRLQPGALVRTYGMVLGDARFRAAATVVAGALGAIYAQSTFLPFILMGQVGLTPAEFGAGMLFQSGAFIGGSLMVARIMRRRGAEAAVGPGLVLVALGSLGSALLHVWEPTFLRVMIPVAIFAVGISFVLPAMTTAALAPFPSSAGAASAMLGFLQMGSGLLVGLLGAWLGNAVWSMGTLIPAMGGVSCLGFLLGKRLQRQGDTGRPS</sequence>
<comment type="caution">
    <text evidence="10">The sequence shown here is derived from an EMBL/GenBank/DDBJ whole genome shotgun (WGS) entry which is preliminary data.</text>
</comment>
<evidence type="ECO:0000313" key="11">
    <source>
        <dbReference type="Proteomes" id="UP000549457"/>
    </source>
</evidence>
<evidence type="ECO:0000259" key="9">
    <source>
        <dbReference type="PROSITE" id="PS50850"/>
    </source>
</evidence>
<evidence type="ECO:0000256" key="5">
    <source>
        <dbReference type="ARBA" id="ARBA00022692"/>
    </source>
</evidence>
<dbReference type="PROSITE" id="PS00216">
    <property type="entry name" value="SUGAR_TRANSPORT_1"/>
    <property type="match status" value="1"/>
</dbReference>
<feature type="transmembrane region" description="Helical" evidence="8">
    <location>
        <begin position="284"/>
        <end position="304"/>
    </location>
</feature>
<feature type="transmembrane region" description="Helical" evidence="8">
    <location>
        <begin position="371"/>
        <end position="390"/>
    </location>
</feature>
<comment type="similarity">
    <text evidence="2 8">Belongs to the major facilitator superfamily. Bcr/CmlA family.</text>
</comment>
<dbReference type="GO" id="GO:1990961">
    <property type="term" value="P:xenobiotic detoxification by transmembrane export across the plasma membrane"/>
    <property type="evidence" value="ECO:0007669"/>
    <property type="project" value="InterPro"/>
</dbReference>
<keyword evidence="8" id="KW-0997">Cell inner membrane</keyword>
<evidence type="ECO:0000313" key="10">
    <source>
        <dbReference type="EMBL" id="MBB5220432.1"/>
    </source>
</evidence>
<feature type="transmembrane region" description="Helical" evidence="8">
    <location>
        <begin position="346"/>
        <end position="365"/>
    </location>
</feature>
<dbReference type="Pfam" id="PF07690">
    <property type="entry name" value="MFS_1"/>
    <property type="match status" value="1"/>
</dbReference>
<evidence type="ECO:0000256" key="8">
    <source>
        <dbReference type="RuleBase" id="RU365088"/>
    </source>
</evidence>
<feature type="transmembrane region" description="Helical" evidence="8">
    <location>
        <begin position="105"/>
        <end position="126"/>
    </location>
</feature>
<evidence type="ECO:0000256" key="2">
    <source>
        <dbReference type="ARBA" id="ARBA00006236"/>
    </source>
</evidence>
<comment type="caution">
    <text evidence="8">Lacks conserved residue(s) required for the propagation of feature annotation.</text>
</comment>
<evidence type="ECO:0000256" key="6">
    <source>
        <dbReference type="ARBA" id="ARBA00022989"/>
    </source>
</evidence>
<reference evidence="10 11" key="1">
    <citation type="submission" date="2020-08" db="EMBL/GenBank/DDBJ databases">
        <title>Genomic Encyclopedia of Type Strains, Phase IV (KMG-IV): sequencing the most valuable type-strain genomes for metagenomic binning, comparative biology and taxonomic classification.</title>
        <authorList>
            <person name="Goeker M."/>
        </authorList>
    </citation>
    <scope>NUCLEOTIDE SEQUENCE [LARGE SCALE GENOMIC DNA]</scope>
    <source>
        <strain evidence="10 11">DSM 101730</strain>
    </source>
</reference>
<evidence type="ECO:0000256" key="7">
    <source>
        <dbReference type="ARBA" id="ARBA00023136"/>
    </source>
</evidence>
<dbReference type="NCBIfam" id="TIGR00710">
    <property type="entry name" value="efflux_Bcr_CflA"/>
    <property type="match status" value="1"/>
</dbReference>
<dbReference type="GO" id="GO:0042910">
    <property type="term" value="F:xenobiotic transmembrane transporter activity"/>
    <property type="evidence" value="ECO:0007669"/>
    <property type="project" value="InterPro"/>
</dbReference>
<dbReference type="RefSeq" id="WP_246399459.1">
    <property type="nucleotide sequence ID" value="NZ_JACHFM010000001.1"/>
</dbReference>
<dbReference type="PANTHER" id="PTHR42718">
    <property type="entry name" value="MAJOR FACILITATOR SUPERFAMILY MULTIDRUG TRANSPORTER MFSC"/>
    <property type="match status" value="1"/>
</dbReference>
<gene>
    <name evidence="10" type="ORF">HNP73_000353</name>
</gene>
<feature type="transmembrane region" description="Helical" evidence="8">
    <location>
        <begin position="310"/>
        <end position="334"/>
    </location>
</feature>
<dbReference type="GO" id="GO:0005886">
    <property type="term" value="C:plasma membrane"/>
    <property type="evidence" value="ECO:0007669"/>
    <property type="project" value="UniProtKB-SubCell"/>
</dbReference>
<feature type="transmembrane region" description="Helical" evidence="8">
    <location>
        <begin position="169"/>
        <end position="188"/>
    </location>
</feature>
<feature type="transmembrane region" description="Helical" evidence="8">
    <location>
        <begin position="80"/>
        <end position="99"/>
    </location>
</feature>
<accession>A0A840SM60</accession>
<keyword evidence="5 8" id="KW-0812">Transmembrane</keyword>
<evidence type="ECO:0000256" key="3">
    <source>
        <dbReference type="ARBA" id="ARBA00022448"/>
    </source>
</evidence>
<dbReference type="CDD" id="cd17320">
    <property type="entry name" value="MFS_MdfA_MDR_like"/>
    <property type="match status" value="1"/>
</dbReference>